<dbReference type="GO" id="GO:0004523">
    <property type="term" value="F:RNA-DNA hybrid ribonuclease activity"/>
    <property type="evidence" value="ECO:0007669"/>
    <property type="project" value="InterPro"/>
</dbReference>
<dbReference type="Gene3D" id="3.30.420.10">
    <property type="entry name" value="Ribonuclease H-like superfamily/Ribonuclease H"/>
    <property type="match status" value="1"/>
</dbReference>
<feature type="compositionally biased region" description="Pro residues" evidence="1">
    <location>
        <begin position="97"/>
        <end position="107"/>
    </location>
</feature>
<dbReference type="AlphaFoldDB" id="A0AAW2SPJ8"/>
<dbReference type="PANTHER" id="PTHR24559">
    <property type="entry name" value="TRANSPOSON TY3-I GAG-POL POLYPROTEIN"/>
    <property type="match status" value="1"/>
</dbReference>
<name>A0AAW2SPJ8_9LAMI</name>
<comment type="caution">
    <text evidence="3">The sequence shown here is derived from an EMBL/GenBank/DDBJ whole genome shotgun (WGS) entry which is preliminary data.</text>
</comment>
<dbReference type="InterPro" id="IPR036397">
    <property type="entry name" value="RNaseH_sf"/>
</dbReference>
<evidence type="ECO:0000259" key="2">
    <source>
        <dbReference type="PROSITE" id="PS50878"/>
    </source>
</evidence>
<dbReference type="Gene3D" id="3.30.70.270">
    <property type="match status" value="2"/>
</dbReference>
<dbReference type="CDD" id="cd01647">
    <property type="entry name" value="RT_LTR"/>
    <property type="match status" value="1"/>
</dbReference>
<evidence type="ECO:0000313" key="3">
    <source>
        <dbReference type="EMBL" id="KAL0394375.1"/>
    </source>
</evidence>
<dbReference type="InterPro" id="IPR043128">
    <property type="entry name" value="Rev_trsase/Diguanyl_cyclase"/>
</dbReference>
<feature type="region of interest" description="Disordered" evidence="1">
    <location>
        <begin position="347"/>
        <end position="379"/>
    </location>
</feature>
<gene>
    <name evidence="3" type="ORF">Slati_4403700</name>
</gene>
<dbReference type="CDD" id="cd09279">
    <property type="entry name" value="RNase_HI_like"/>
    <property type="match status" value="1"/>
</dbReference>
<reference evidence="3" key="2">
    <citation type="journal article" date="2024" name="Plant">
        <title>Genomic evolution and insights into agronomic trait innovations of Sesamum species.</title>
        <authorList>
            <person name="Miao H."/>
            <person name="Wang L."/>
            <person name="Qu L."/>
            <person name="Liu H."/>
            <person name="Sun Y."/>
            <person name="Le M."/>
            <person name="Wang Q."/>
            <person name="Wei S."/>
            <person name="Zheng Y."/>
            <person name="Lin W."/>
            <person name="Duan Y."/>
            <person name="Cao H."/>
            <person name="Xiong S."/>
            <person name="Wang X."/>
            <person name="Wei L."/>
            <person name="Li C."/>
            <person name="Ma Q."/>
            <person name="Ju M."/>
            <person name="Zhao R."/>
            <person name="Li G."/>
            <person name="Mu C."/>
            <person name="Tian Q."/>
            <person name="Mei H."/>
            <person name="Zhang T."/>
            <person name="Gao T."/>
            <person name="Zhang H."/>
        </authorList>
    </citation>
    <scope>NUCLEOTIDE SEQUENCE</scope>
    <source>
        <strain evidence="3">KEN1</strain>
    </source>
</reference>
<dbReference type="InterPro" id="IPR000477">
    <property type="entry name" value="RT_dom"/>
</dbReference>
<feature type="compositionally biased region" description="Basic and acidic residues" evidence="1">
    <location>
        <begin position="366"/>
        <end position="379"/>
    </location>
</feature>
<protein>
    <recommendedName>
        <fullName evidence="2">Reverse transcriptase domain-containing protein</fullName>
    </recommendedName>
</protein>
<feature type="region of interest" description="Disordered" evidence="1">
    <location>
        <begin position="97"/>
        <end position="125"/>
    </location>
</feature>
<dbReference type="Pfam" id="PF00078">
    <property type="entry name" value="RVT_1"/>
    <property type="match status" value="1"/>
</dbReference>
<dbReference type="InterPro" id="IPR043502">
    <property type="entry name" value="DNA/RNA_pol_sf"/>
</dbReference>
<accession>A0AAW2SPJ8</accession>
<feature type="compositionally biased region" description="Acidic residues" evidence="1">
    <location>
        <begin position="109"/>
        <end position="118"/>
    </location>
</feature>
<feature type="domain" description="Reverse transcriptase" evidence="2">
    <location>
        <begin position="507"/>
        <end position="686"/>
    </location>
</feature>
<dbReference type="SUPFAM" id="SSF56672">
    <property type="entry name" value="DNA/RNA polymerases"/>
    <property type="match status" value="1"/>
</dbReference>
<dbReference type="Gene3D" id="3.10.10.10">
    <property type="entry name" value="HIV Type 1 Reverse Transcriptase, subunit A, domain 1"/>
    <property type="match status" value="1"/>
</dbReference>
<proteinExistence type="predicted"/>
<dbReference type="Pfam" id="PF13456">
    <property type="entry name" value="RVT_3"/>
    <property type="match status" value="1"/>
</dbReference>
<dbReference type="InterPro" id="IPR053134">
    <property type="entry name" value="RNA-dir_DNA_polymerase"/>
</dbReference>
<evidence type="ECO:0000256" key="1">
    <source>
        <dbReference type="SAM" id="MobiDB-lite"/>
    </source>
</evidence>
<dbReference type="InterPro" id="IPR002156">
    <property type="entry name" value="RNaseH_domain"/>
</dbReference>
<dbReference type="GO" id="GO:0003676">
    <property type="term" value="F:nucleic acid binding"/>
    <property type="evidence" value="ECO:0007669"/>
    <property type="project" value="InterPro"/>
</dbReference>
<dbReference type="PANTHER" id="PTHR24559:SF444">
    <property type="entry name" value="REVERSE TRANSCRIPTASE DOMAIN-CONTAINING PROTEIN"/>
    <property type="match status" value="1"/>
</dbReference>
<dbReference type="EMBL" id="JACGWN010000016">
    <property type="protein sequence ID" value="KAL0394375.1"/>
    <property type="molecule type" value="Genomic_DNA"/>
</dbReference>
<dbReference type="PROSITE" id="PS50878">
    <property type="entry name" value="RT_POL"/>
    <property type="match status" value="1"/>
</dbReference>
<feature type="compositionally biased region" description="Basic and acidic residues" evidence="1">
    <location>
        <begin position="298"/>
        <end position="327"/>
    </location>
</feature>
<organism evidence="3">
    <name type="scientific">Sesamum latifolium</name>
    <dbReference type="NCBI Taxonomy" id="2727402"/>
    <lineage>
        <taxon>Eukaryota</taxon>
        <taxon>Viridiplantae</taxon>
        <taxon>Streptophyta</taxon>
        <taxon>Embryophyta</taxon>
        <taxon>Tracheophyta</taxon>
        <taxon>Spermatophyta</taxon>
        <taxon>Magnoliopsida</taxon>
        <taxon>eudicotyledons</taxon>
        <taxon>Gunneridae</taxon>
        <taxon>Pentapetalae</taxon>
        <taxon>asterids</taxon>
        <taxon>lamiids</taxon>
        <taxon>Lamiales</taxon>
        <taxon>Pedaliaceae</taxon>
        <taxon>Sesamum</taxon>
    </lineage>
</organism>
<feature type="region of interest" description="Disordered" evidence="1">
    <location>
        <begin position="297"/>
        <end position="327"/>
    </location>
</feature>
<reference evidence="3" key="1">
    <citation type="submission" date="2020-06" db="EMBL/GenBank/DDBJ databases">
        <authorList>
            <person name="Li T."/>
            <person name="Hu X."/>
            <person name="Zhang T."/>
            <person name="Song X."/>
            <person name="Zhang H."/>
            <person name="Dai N."/>
            <person name="Sheng W."/>
            <person name="Hou X."/>
            <person name="Wei L."/>
        </authorList>
    </citation>
    <scope>NUCLEOTIDE SEQUENCE</scope>
    <source>
        <strain evidence="3">KEN1</strain>
        <tissue evidence="3">Leaf</tissue>
    </source>
</reference>
<feature type="compositionally biased region" description="Basic and acidic residues" evidence="1">
    <location>
        <begin position="347"/>
        <end position="360"/>
    </location>
</feature>
<sequence>MENPNQTTDKQKVVASPISIQALQVIAGAPPPLGRQGPPLLPYLRHLCLQKSWALQLTPPRSKHVFDTSTEELSPALLGAIQQIIAAALREHVPIAAPPRLTPPPEANVPEEEVEEEAPVPVPPIGRMREIPLPGPQEVPPQWLARLEHLQKGLQDVKYRIEGAPEDEQQGVPFAETVMADELPLNCCTPAIAEYDGTTDPMEHLSRFENAALLHRYTDGIKCRVFVTTFARAAQQCRKLRKTELSLFTVRQKDDEPLKEYLQRFNAAALESLAKKPVSKFDALLARVAKYINMEEAQAAKRDSRGEKRKEIKEEAPSKKPRVDTQDRKPLFQREYVCWEKARGTGPYQKKEGDRAREIRTSSPERPPREGDKQASGREVVHPRGMVSLLLTMGRGTTRKTCLLKFLVVDVPSAYNVILGRPTLNTFQAVISTYHMKIKFLTPGGVEKYKAILSNPEGSPDKTTQIGSHLGEEAKKEITCVCGATRTSLHGLHKTWGEPPEVNKLMAAGHIEEIQFPEWLSNVVLVPKLGVKWRMCIGFRDLNKACPKDFYPLQRIDQLVDSTSDCELLSMMDASQGYHQIMLSLEDRKKVSFITSEGTFCYVAMPFGLKNAGATYQRLVDKIFHPQIGINVEVYIDDMLVKSKKAEEHVKDLEETFSVLRKYKLKLNLAKCAFRVQSGRFLGFMVTQRGIEANPLKIKAIIDMKAPTCLNEVQRLTGRIVALSRFISKSAEKSLPFFKTLRKAKIFEWEERYTPIEKMALALVVTARRLRPYFLSHPIGVKTNTPLKQMLVQALADFISEIAEMSVKDTSQDQMWLLHVDGSSTTQGSGASIVIMTPQGEDLEFTIKIGFKASNNEAEYEALVIGMRMAHEAGARHLLAYSDSQLIVKQVEGAYEAKEESMIQYYSKSRI</sequence>